<dbReference type="Proteomes" id="UP001286313">
    <property type="component" value="Unassembled WGS sequence"/>
</dbReference>
<dbReference type="SUPFAM" id="SSF48726">
    <property type="entry name" value="Immunoglobulin"/>
    <property type="match status" value="1"/>
</dbReference>
<protein>
    <recommendedName>
        <fullName evidence="1">Ig-like domain-containing protein</fullName>
    </recommendedName>
</protein>
<dbReference type="AlphaFoldDB" id="A0AAE1EKK4"/>
<dbReference type="PROSITE" id="PS50835">
    <property type="entry name" value="IG_LIKE"/>
    <property type="match status" value="1"/>
</dbReference>
<dbReference type="InterPro" id="IPR013783">
    <property type="entry name" value="Ig-like_fold"/>
</dbReference>
<keyword evidence="3" id="KW-1185">Reference proteome</keyword>
<dbReference type="EMBL" id="JAWQEG010006264">
    <property type="protein sequence ID" value="KAK3855329.1"/>
    <property type="molecule type" value="Genomic_DNA"/>
</dbReference>
<organism evidence="2 3">
    <name type="scientific">Petrolisthes cinctipes</name>
    <name type="common">Flat porcelain crab</name>
    <dbReference type="NCBI Taxonomy" id="88211"/>
    <lineage>
        <taxon>Eukaryota</taxon>
        <taxon>Metazoa</taxon>
        <taxon>Ecdysozoa</taxon>
        <taxon>Arthropoda</taxon>
        <taxon>Crustacea</taxon>
        <taxon>Multicrustacea</taxon>
        <taxon>Malacostraca</taxon>
        <taxon>Eumalacostraca</taxon>
        <taxon>Eucarida</taxon>
        <taxon>Decapoda</taxon>
        <taxon>Pleocyemata</taxon>
        <taxon>Anomura</taxon>
        <taxon>Galatheoidea</taxon>
        <taxon>Porcellanidae</taxon>
        <taxon>Petrolisthes</taxon>
    </lineage>
</organism>
<dbReference type="InterPro" id="IPR007110">
    <property type="entry name" value="Ig-like_dom"/>
</dbReference>
<dbReference type="PANTHER" id="PTHR23278:SF32">
    <property type="entry name" value="NEUROMUSCULIN, ISOFORM E"/>
    <property type="match status" value="1"/>
</dbReference>
<dbReference type="CDD" id="cd00096">
    <property type="entry name" value="Ig"/>
    <property type="match status" value="1"/>
</dbReference>
<reference evidence="2" key="1">
    <citation type="submission" date="2023-10" db="EMBL/GenBank/DDBJ databases">
        <title>Genome assemblies of two species of porcelain crab, Petrolisthes cinctipes and Petrolisthes manimaculis (Anomura: Porcellanidae).</title>
        <authorList>
            <person name="Angst P."/>
        </authorList>
    </citation>
    <scope>NUCLEOTIDE SEQUENCE</scope>
    <source>
        <strain evidence="2">PB745_01</strain>
        <tissue evidence="2">Gill</tissue>
    </source>
</reference>
<dbReference type="InterPro" id="IPR036179">
    <property type="entry name" value="Ig-like_dom_sf"/>
</dbReference>
<comment type="caution">
    <text evidence="2">The sequence shown here is derived from an EMBL/GenBank/DDBJ whole genome shotgun (WGS) entry which is preliminary data.</text>
</comment>
<evidence type="ECO:0000313" key="2">
    <source>
        <dbReference type="EMBL" id="KAK3855329.1"/>
    </source>
</evidence>
<accession>A0AAE1EKK4</accession>
<evidence type="ECO:0000313" key="3">
    <source>
        <dbReference type="Proteomes" id="UP001286313"/>
    </source>
</evidence>
<gene>
    <name evidence="2" type="ORF">Pcinc_038260</name>
</gene>
<dbReference type="Gene3D" id="2.60.40.10">
    <property type="entry name" value="Immunoglobulins"/>
    <property type="match status" value="1"/>
</dbReference>
<proteinExistence type="predicted"/>
<name>A0AAE1EKK4_PETCI</name>
<dbReference type="Pfam" id="PF13927">
    <property type="entry name" value="Ig_3"/>
    <property type="match status" value="1"/>
</dbReference>
<sequence length="138" mass="15137">MCAQGRVMVTAVEGEVVTLECTVDAHPNNVTFHWLFNNTVDSTKFRESEYTVDGSVSRLRYVAYSARDYGTVFCWAANVVGRQQDPCAFTLQPAGAPDSVRDCVLTNQSAGSLHITCQPGADGGLTQTFRPDQRERKA</sequence>
<evidence type="ECO:0000259" key="1">
    <source>
        <dbReference type="PROSITE" id="PS50835"/>
    </source>
</evidence>
<feature type="domain" description="Ig-like" evidence="1">
    <location>
        <begin position="1"/>
        <end position="90"/>
    </location>
</feature>
<dbReference type="PANTHER" id="PTHR23278">
    <property type="entry name" value="SIDESTEP PROTEIN"/>
    <property type="match status" value="1"/>
</dbReference>